<keyword evidence="1" id="KW-0812">Transmembrane</keyword>
<reference evidence="2" key="1">
    <citation type="submission" date="2020-03" db="EMBL/GenBank/DDBJ databases">
        <authorList>
            <person name="He L."/>
        </authorList>
    </citation>
    <scope>NUCLEOTIDE SEQUENCE</scope>
    <source>
        <strain evidence="2">CkLH20</strain>
    </source>
</reference>
<dbReference type="Proteomes" id="UP000781932">
    <property type="component" value="Unassembled WGS sequence"/>
</dbReference>
<evidence type="ECO:0000313" key="3">
    <source>
        <dbReference type="Proteomes" id="UP000781932"/>
    </source>
</evidence>
<keyword evidence="1" id="KW-1133">Transmembrane helix</keyword>
<dbReference type="EMBL" id="JAATWM020000005">
    <property type="protein sequence ID" value="KAF9880370.1"/>
    <property type="molecule type" value="Genomic_DNA"/>
</dbReference>
<keyword evidence="1" id="KW-0472">Membrane</keyword>
<dbReference type="GeneID" id="62158117"/>
<evidence type="ECO:0000313" key="2">
    <source>
        <dbReference type="EMBL" id="KAF9880370.1"/>
    </source>
</evidence>
<dbReference type="RefSeq" id="XP_038749831.1">
    <property type="nucleotide sequence ID" value="XM_038885043.1"/>
</dbReference>
<accession>A0A9P6ID00</accession>
<sequence>MAGHAQGPASADRQAPLPEEDFNINQAQNMALEEASGGQGESGSRLVGSRFWERLWWIEKRFHYRVWVNEEAGYRDIDVEIGFNPGAVLLCSLWGGIICSALFLA</sequence>
<organism evidence="2 3">
    <name type="scientific">Colletotrichum karsti</name>
    <dbReference type="NCBI Taxonomy" id="1095194"/>
    <lineage>
        <taxon>Eukaryota</taxon>
        <taxon>Fungi</taxon>
        <taxon>Dikarya</taxon>
        <taxon>Ascomycota</taxon>
        <taxon>Pezizomycotina</taxon>
        <taxon>Sordariomycetes</taxon>
        <taxon>Hypocreomycetidae</taxon>
        <taxon>Glomerellales</taxon>
        <taxon>Glomerellaceae</taxon>
        <taxon>Colletotrichum</taxon>
        <taxon>Colletotrichum boninense species complex</taxon>
    </lineage>
</organism>
<keyword evidence="3" id="KW-1185">Reference proteome</keyword>
<dbReference type="AlphaFoldDB" id="A0A9P6ID00"/>
<reference evidence="2" key="2">
    <citation type="submission" date="2020-11" db="EMBL/GenBank/DDBJ databases">
        <title>Whole genome sequencing of Colletotrichum sp.</title>
        <authorList>
            <person name="Li H."/>
        </authorList>
    </citation>
    <scope>NUCLEOTIDE SEQUENCE</scope>
    <source>
        <strain evidence="2">CkLH20</strain>
    </source>
</reference>
<comment type="caution">
    <text evidence="2">The sequence shown here is derived from an EMBL/GenBank/DDBJ whole genome shotgun (WGS) entry which is preliminary data.</text>
</comment>
<gene>
    <name evidence="2" type="ORF">CkaCkLH20_02324</name>
</gene>
<proteinExistence type="predicted"/>
<feature type="transmembrane region" description="Helical" evidence="1">
    <location>
        <begin position="83"/>
        <end position="104"/>
    </location>
</feature>
<protein>
    <submittedName>
        <fullName evidence="2">Uncharacterized protein</fullName>
    </submittedName>
</protein>
<evidence type="ECO:0000256" key="1">
    <source>
        <dbReference type="SAM" id="Phobius"/>
    </source>
</evidence>
<name>A0A9P6ID00_9PEZI</name>